<dbReference type="EMBL" id="BAABJX010000017">
    <property type="protein sequence ID" value="GAA4826158.1"/>
    <property type="molecule type" value="Genomic_DNA"/>
</dbReference>
<dbReference type="PROSITE" id="PS50930">
    <property type="entry name" value="HTH_LYTTR"/>
    <property type="match status" value="1"/>
</dbReference>
<feature type="transmembrane region" description="Helical" evidence="1">
    <location>
        <begin position="27"/>
        <end position="46"/>
    </location>
</feature>
<dbReference type="InterPro" id="IPR046947">
    <property type="entry name" value="LytR-like"/>
</dbReference>
<sequence length="172" mass="20345">MLVIVLSYVLLSNYSYEQMSPMASDVFTLTITLYFIVFLFSFILLVRQSIQQQTITQSVEEKNTNPTEHFLNIRSNRKNYRITPEDIIYVESLSDYIHIHLKDDSTLKTHEKISHFHKQLPASFLRIHRSFIVNPTYITAYNKETLVLKEQELPISRTYKKAVIKVLNEEKR</sequence>
<name>A0ABP9D9K4_9BACT</name>
<feature type="domain" description="HTH LytTR-type" evidence="2">
    <location>
        <begin position="71"/>
        <end position="169"/>
    </location>
</feature>
<keyword evidence="1" id="KW-0812">Transmembrane</keyword>
<dbReference type="Proteomes" id="UP001500298">
    <property type="component" value="Unassembled WGS sequence"/>
</dbReference>
<dbReference type="PANTHER" id="PTHR37299">
    <property type="entry name" value="TRANSCRIPTIONAL REGULATOR-RELATED"/>
    <property type="match status" value="1"/>
</dbReference>
<protein>
    <recommendedName>
        <fullName evidence="2">HTH LytTR-type domain-containing protein</fullName>
    </recommendedName>
</protein>
<proteinExistence type="predicted"/>
<evidence type="ECO:0000313" key="4">
    <source>
        <dbReference type="Proteomes" id="UP001500298"/>
    </source>
</evidence>
<organism evidence="3 4">
    <name type="scientific">Algivirga pacifica</name>
    <dbReference type="NCBI Taxonomy" id="1162670"/>
    <lineage>
        <taxon>Bacteria</taxon>
        <taxon>Pseudomonadati</taxon>
        <taxon>Bacteroidota</taxon>
        <taxon>Cytophagia</taxon>
        <taxon>Cytophagales</taxon>
        <taxon>Flammeovirgaceae</taxon>
        <taxon>Algivirga</taxon>
    </lineage>
</organism>
<keyword evidence="4" id="KW-1185">Reference proteome</keyword>
<dbReference type="InterPro" id="IPR007492">
    <property type="entry name" value="LytTR_DNA-bd_dom"/>
</dbReference>
<dbReference type="Gene3D" id="2.40.50.1020">
    <property type="entry name" value="LytTr DNA-binding domain"/>
    <property type="match status" value="1"/>
</dbReference>
<evidence type="ECO:0000313" key="3">
    <source>
        <dbReference type="EMBL" id="GAA4826158.1"/>
    </source>
</evidence>
<evidence type="ECO:0000256" key="1">
    <source>
        <dbReference type="SAM" id="Phobius"/>
    </source>
</evidence>
<gene>
    <name evidence="3" type="ORF">GCM10023331_08450</name>
</gene>
<dbReference type="SMART" id="SM00850">
    <property type="entry name" value="LytTR"/>
    <property type="match status" value="1"/>
</dbReference>
<keyword evidence="1" id="KW-1133">Transmembrane helix</keyword>
<dbReference type="PANTHER" id="PTHR37299:SF1">
    <property type="entry name" value="STAGE 0 SPORULATION PROTEIN A HOMOLOG"/>
    <property type="match status" value="1"/>
</dbReference>
<comment type="caution">
    <text evidence="3">The sequence shown here is derived from an EMBL/GenBank/DDBJ whole genome shotgun (WGS) entry which is preliminary data.</text>
</comment>
<dbReference type="Pfam" id="PF04397">
    <property type="entry name" value="LytTR"/>
    <property type="match status" value="1"/>
</dbReference>
<reference evidence="4" key="1">
    <citation type="journal article" date="2019" name="Int. J. Syst. Evol. Microbiol.">
        <title>The Global Catalogue of Microorganisms (GCM) 10K type strain sequencing project: providing services to taxonomists for standard genome sequencing and annotation.</title>
        <authorList>
            <consortium name="The Broad Institute Genomics Platform"/>
            <consortium name="The Broad Institute Genome Sequencing Center for Infectious Disease"/>
            <person name="Wu L."/>
            <person name="Ma J."/>
        </authorList>
    </citation>
    <scope>NUCLEOTIDE SEQUENCE [LARGE SCALE GENOMIC DNA]</scope>
    <source>
        <strain evidence="4">JCM 18326</strain>
    </source>
</reference>
<keyword evidence="1" id="KW-0472">Membrane</keyword>
<accession>A0ABP9D9K4</accession>
<evidence type="ECO:0000259" key="2">
    <source>
        <dbReference type="PROSITE" id="PS50930"/>
    </source>
</evidence>